<dbReference type="InterPro" id="IPR011006">
    <property type="entry name" value="CheY-like_superfamily"/>
</dbReference>
<protein>
    <submittedName>
        <fullName evidence="3">Response regulator</fullName>
    </submittedName>
</protein>
<dbReference type="GO" id="GO:0000160">
    <property type="term" value="P:phosphorelay signal transduction system"/>
    <property type="evidence" value="ECO:0007669"/>
    <property type="project" value="InterPro"/>
</dbReference>
<organism evidence="3 4">
    <name type="scientific">Emticicia agri</name>
    <dbReference type="NCBI Taxonomy" id="2492393"/>
    <lineage>
        <taxon>Bacteria</taxon>
        <taxon>Pseudomonadati</taxon>
        <taxon>Bacteroidota</taxon>
        <taxon>Cytophagia</taxon>
        <taxon>Cytophagales</taxon>
        <taxon>Leadbetterellaceae</taxon>
        <taxon>Emticicia</taxon>
    </lineage>
</organism>
<dbReference type="SUPFAM" id="SSF52172">
    <property type="entry name" value="CheY-like"/>
    <property type="match status" value="1"/>
</dbReference>
<dbReference type="PANTHER" id="PTHR44520">
    <property type="entry name" value="RESPONSE REGULATOR RCP1-RELATED"/>
    <property type="match status" value="1"/>
</dbReference>
<sequence>MKARPIILIEDDSDDKDILEEVLTELNLPNKIIWFKNCIDARQYLDTTTDSPFIIICDINLPLQSGMEFKRQIDSNLEMRRKSIPFVFYSTSASQKLVNEAYMEFTVQGFFKKEYDFEQIKNHMRIIMTYWAICKHPNAT</sequence>
<name>A0A4Q5LZH6_9BACT</name>
<dbReference type="Gene3D" id="3.40.50.2300">
    <property type="match status" value="1"/>
</dbReference>
<comment type="caution">
    <text evidence="3">The sequence shown here is derived from an EMBL/GenBank/DDBJ whole genome shotgun (WGS) entry which is preliminary data.</text>
</comment>
<proteinExistence type="predicted"/>
<dbReference type="Proteomes" id="UP000293162">
    <property type="component" value="Unassembled WGS sequence"/>
</dbReference>
<dbReference type="Pfam" id="PF00072">
    <property type="entry name" value="Response_reg"/>
    <property type="match status" value="1"/>
</dbReference>
<evidence type="ECO:0000313" key="3">
    <source>
        <dbReference type="EMBL" id="RYU94957.1"/>
    </source>
</evidence>
<dbReference type="OrthoDB" id="958614at2"/>
<feature type="domain" description="Response regulatory" evidence="2">
    <location>
        <begin position="5"/>
        <end position="128"/>
    </location>
</feature>
<dbReference type="RefSeq" id="WP_130021882.1">
    <property type="nucleotide sequence ID" value="NZ_SEWF01000020.1"/>
</dbReference>
<keyword evidence="4" id="KW-1185">Reference proteome</keyword>
<dbReference type="PROSITE" id="PS50110">
    <property type="entry name" value="RESPONSE_REGULATORY"/>
    <property type="match status" value="1"/>
</dbReference>
<dbReference type="InterPro" id="IPR001789">
    <property type="entry name" value="Sig_transdc_resp-reg_receiver"/>
</dbReference>
<evidence type="ECO:0000256" key="1">
    <source>
        <dbReference type="PROSITE-ProRule" id="PRU00169"/>
    </source>
</evidence>
<evidence type="ECO:0000259" key="2">
    <source>
        <dbReference type="PROSITE" id="PS50110"/>
    </source>
</evidence>
<keyword evidence="1" id="KW-0597">Phosphoprotein</keyword>
<dbReference type="PANTHER" id="PTHR44520:SF2">
    <property type="entry name" value="RESPONSE REGULATOR RCP1"/>
    <property type="match status" value="1"/>
</dbReference>
<dbReference type="SMART" id="SM00448">
    <property type="entry name" value="REC"/>
    <property type="match status" value="1"/>
</dbReference>
<dbReference type="InterPro" id="IPR052893">
    <property type="entry name" value="TCS_response_regulator"/>
</dbReference>
<feature type="modified residue" description="4-aspartylphosphate" evidence="1">
    <location>
        <position position="58"/>
    </location>
</feature>
<evidence type="ECO:0000313" key="4">
    <source>
        <dbReference type="Proteomes" id="UP000293162"/>
    </source>
</evidence>
<gene>
    <name evidence="3" type="ORF">EWM59_14795</name>
</gene>
<dbReference type="EMBL" id="SEWF01000020">
    <property type="protein sequence ID" value="RYU94957.1"/>
    <property type="molecule type" value="Genomic_DNA"/>
</dbReference>
<reference evidence="3 4" key="1">
    <citation type="submission" date="2019-02" db="EMBL/GenBank/DDBJ databases">
        <title>Bacterial novel species Emticicia sp. 17J42-9 isolated from soil.</title>
        <authorList>
            <person name="Jung H.-Y."/>
        </authorList>
    </citation>
    <scope>NUCLEOTIDE SEQUENCE [LARGE SCALE GENOMIC DNA]</scope>
    <source>
        <strain evidence="3 4">17J42-9</strain>
    </source>
</reference>
<dbReference type="AlphaFoldDB" id="A0A4Q5LZH6"/>
<accession>A0A4Q5LZH6</accession>